<dbReference type="AlphaFoldDB" id="A0A9P4QPN4"/>
<feature type="non-terminal residue" evidence="5">
    <location>
        <position position="303"/>
    </location>
</feature>
<evidence type="ECO:0000259" key="4">
    <source>
        <dbReference type="PROSITE" id="PS50181"/>
    </source>
</evidence>
<dbReference type="InterPro" id="IPR051165">
    <property type="entry name" value="Multifunctional_ANK_Repeat"/>
</dbReference>
<feature type="domain" description="F-box" evidence="4">
    <location>
        <begin position="59"/>
        <end position="105"/>
    </location>
</feature>
<sequence length="303" mass="34859">MARKACRKDPSLTGLHKLPNEILFEIAFLLRIPDLRRLGEVNRRLHYFIEDYLMRYLYNARIFSLPNEVILSIVQHLRYPKDWSSLARASRRFYPLVMDYIFRKNVQYAGSSLLNYSAKRDLNRVARMILHFRGDVNTQWGYSGSIPYMDKQQTPLANAAANGSGRMVKMLLENGASQFIDGIRVPLLRAILKRHENVALILSQEVDSSEVLLEITRSTRSTALQMACTAGLVNLVQYYLEHGSRGGECPNVHILHDRSIALCRTIQKDATKDDFVKRELHEDVYQIVLMLLKHGANPDTRVE</sequence>
<dbReference type="Gene3D" id="1.25.40.20">
    <property type="entry name" value="Ankyrin repeat-containing domain"/>
    <property type="match status" value="1"/>
</dbReference>
<dbReference type="CDD" id="cd09917">
    <property type="entry name" value="F-box_SF"/>
    <property type="match status" value="1"/>
</dbReference>
<evidence type="ECO:0000256" key="1">
    <source>
        <dbReference type="ARBA" id="ARBA00022737"/>
    </source>
</evidence>
<protein>
    <recommendedName>
        <fullName evidence="4">F-box domain-containing protein</fullName>
    </recommendedName>
</protein>
<dbReference type="Pfam" id="PF12937">
    <property type="entry name" value="F-box-like"/>
    <property type="match status" value="2"/>
</dbReference>
<keyword evidence="6" id="KW-1185">Reference proteome</keyword>
<evidence type="ECO:0000313" key="6">
    <source>
        <dbReference type="Proteomes" id="UP000799444"/>
    </source>
</evidence>
<dbReference type="InterPro" id="IPR002110">
    <property type="entry name" value="Ankyrin_rpt"/>
</dbReference>
<gene>
    <name evidence="5" type="ORF">EJ04DRAFT_399336</name>
</gene>
<dbReference type="PROSITE" id="PS50088">
    <property type="entry name" value="ANK_REPEAT"/>
    <property type="match status" value="1"/>
</dbReference>
<dbReference type="Proteomes" id="UP000799444">
    <property type="component" value="Unassembled WGS sequence"/>
</dbReference>
<comment type="caution">
    <text evidence="5">The sequence shown here is derived from an EMBL/GenBank/DDBJ whole genome shotgun (WGS) entry which is preliminary data.</text>
</comment>
<dbReference type="EMBL" id="ML996245">
    <property type="protein sequence ID" value="KAF2729430.1"/>
    <property type="molecule type" value="Genomic_DNA"/>
</dbReference>
<dbReference type="SUPFAM" id="SSF48403">
    <property type="entry name" value="Ankyrin repeat"/>
    <property type="match status" value="1"/>
</dbReference>
<proteinExistence type="predicted"/>
<reference evidence="5" key="1">
    <citation type="journal article" date="2020" name="Stud. Mycol.">
        <title>101 Dothideomycetes genomes: a test case for predicting lifestyles and emergence of pathogens.</title>
        <authorList>
            <person name="Haridas S."/>
            <person name="Albert R."/>
            <person name="Binder M."/>
            <person name="Bloem J."/>
            <person name="Labutti K."/>
            <person name="Salamov A."/>
            <person name="Andreopoulos B."/>
            <person name="Baker S."/>
            <person name="Barry K."/>
            <person name="Bills G."/>
            <person name="Bluhm B."/>
            <person name="Cannon C."/>
            <person name="Castanera R."/>
            <person name="Culley D."/>
            <person name="Daum C."/>
            <person name="Ezra D."/>
            <person name="Gonzalez J."/>
            <person name="Henrissat B."/>
            <person name="Kuo A."/>
            <person name="Liang C."/>
            <person name="Lipzen A."/>
            <person name="Lutzoni F."/>
            <person name="Magnuson J."/>
            <person name="Mondo S."/>
            <person name="Nolan M."/>
            <person name="Ohm R."/>
            <person name="Pangilinan J."/>
            <person name="Park H.-J."/>
            <person name="Ramirez L."/>
            <person name="Alfaro M."/>
            <person name="Sun H."/>
            <person name="Tritt A."/>
            <person name="Yoshinaga Y."/>
            <person name="Zwiers L.-H."/>
            <person name="Turgeon B."/>
            <person name="Goodwin S."/>
            <person name="Spatafora J."/>
            <person name="Crous P."/>
            <person name="Grigoriev I."/>
        </authorList>
    </citation>
    <scope>NUCLEOTIDE SEQUENCE</scope>
    <source>
        <strain evidence="5">CBS 125425</strain>
    </source>
</reference>
<dbReference type="PROSITE" id="PS50297">
    <property type="entry name" value="ANK_REP_REGION"/>
    <property type="match status" value="1"/>
</dbReference>
<dbReference type="InterPro" id="IPR001810">
    <property type="entry name" value="F-box_dom"/>
</dbReference>
<dbReference type="InterPro" id="IPR036770">
    <property type="entry name" value="Ankyrin_rpt-contain_sf"/>
</dbReference>
<keyword evidence="2 3" id="KW-0040">ANK repeat</keyword>
<feature type="repeat" description="ANK" evidence="3">
    <location>
        <begin position="151"/>
        <end position="177"/>
    </location>
</feature>
<dbReference type="PANTHER" id="PTHR24123:SF33">
    <property type="entry name" value="PROTEIN HOS4"/>
    <property type="match status" value="1"/>
</dbReference>
<dbReference type="SMART" id="SM00248">
    <property type="entry name" value="ANK"/>
    <property type="match status" value="4"/>
</dbReference>
<name>A0A9P4QPN4_9PLEO</name>
<dbReference type="PROSITE" id="PS50181">
    <property type="entry name" value="FBOX"/>
    <property type="match status" value="2"/>
</dbReference>
<dbReference type="PANTHER" id="PTHR24123">
    <property type="entry name" value="ANKYRIN REPEAT-CONTAINING"/>
    <property type="match status" value="1"/>
</dbReference>
<accession>A0A9P4QPN4</accession>
<dbReference type="SMART" id="SM00256">
    <property type="entry name" value="FBOX"/>
    <property type="match status" value="2"/>
</dbReference>
<dbReference type="OrthoDB" id="366390at2759"/>
<evidence type="ECO:0000256" key="2">
    <source>
        <dbReference type="ARBA" id="ARBA00023043"/>
    </source>
</evidence>
<dbReference type="InterPro" id="IPR036047">
    <property type="entry name" value="F-box-like_dom_sf"/>
</dbReference>
<organism evidence="5 6">
    <name type="scientific">Polyplosphaeria fusca</name>
    <dbReference type="NCBI Taxonomy" id="682080"/>
    <lineage>
        <taxon>Eukaryota</taxon>
        <taxon>Fungi</taxon>
        <taxon>Dikarya</taxon>
        <taxon>Ascomycota</taxon>
        <taxon>Pezizomycotina</taxon>
        <taxon>Dothideomycetes</taxon>
        <taxon>Pleosporomycetidae</taxon>
        <taxon>Pleosporales</taxon>
        <taxon>Tetraplosphaeriaceae</taxon>
        <taxon>Polyplosphaeria</taxon>
    </lineage>
</organism>
<evidence type="ECO:0000313" key="5">
    <source>
        <dbReference type="EMBL" id="KAF2729430.1"/>
    </source>
</evidence>
<feature type="domain" description="F-box" evidence="4">
    <location>
        <begin position="12"/>
        <end position="61"/>
    </location>
</feature>
<dbReference type="SUPFAM" id="SSF81383">
    <property type="entry name" value="F-box domain"/>
    <property type="match status" value="2"/>
</dbReference>
<evidence type="ECO:0000256" key="3">
    <source>
        <dbReference type="PROSITE-ProRule" id="PRU00023"/>
    </source>
</evidence>
<keyword evidence="1" id="KW-0677">Repeat</keyword>